<dbReference type="HAMAP" id="MF_00163">
    <property type="entry name" value="Pep_deformylase"/>
    <property type="match status" value="1"/>
</dbReference>
<evidence type="ECO:0000313" key="4">
    <source>
        <dbReference type="Proteomes" id="UP000649604"/>
    </source>
</evidence>
<feature type="binding site" evidence="2">
    <location>
        <position position="175"/>
    </location>
    <ligand>
        <name>Fe cation</name>
        <dbReference type="ChEBI" id="CHEBI:24875"/>
    </ligand>
</feature>
<dbReference type="Gene3D" id="3.90.45.10">
    <property type="entry name" value="Peptide deformylase"/>
    <property type="match status" value="1"/>
</dbReference>
<keyword evidence="2" id="KW-0479">Metal-binding</keyword>
<comment type="similarity">
    <text evidence="1 2">Belongs to the polypeptide deformylase family.</text>
</comment>
<evidence type="ECO:0000256" key="1">
    <source>
        <dbReference type="ARBA" id="ARBA00010759"/>
    </source>
</evidence>
<dbReference type="Proteomes" id="UP000649604">
    <property type="component" value="Unassembled WGS sequence"/>
</dbReference>
<dbReference type="PANTHER" id="PTHR10458:SF22">
    <property type="entry name" value="PEPTIDE DEFORMYLASE"/>
    <property type="match status" value="1"/>
</dbReference>
<accession>A0A9D5JRZ7</accession>
<comment type="caution">
    <text evidence="3">The sequence shown here is derived from an EMBL/GenBank/DDBJ whole genome shotgun (WGS) entry which is preliminary data.</text>
</comment>
<keyword evidence="2" id="KW-0378">Hydrolase</keyword>
<comment type="function">
    <text evidence="2">Removes the formyl group from the N-terminal Met of newly synthesized proteins. Requires at least a dipeptide for an efficient rate of reaction. N-terminal L-methionine is a prerequisite for activity but the enzyme has broad specificity at other positions.</text>
</comment>
<dbReference type="InterPro" id="IPR023635">
    <property type="entry name" value="Peptide_deformylase"/>
</dbReference>
<feature type="binding site" evidence="2">
    <location>
        <position position="133"/>
    </location>
    <ligand>
        <name>Fe cation</name>
        <dbReference type="ChEBI" id="CHEBI:24875"/>
    </ligand>
</feature>
<dbReference type="PANTHER" id="PTHR10458">
    <property type="entry name" value="PEPTIDE DEFORMYLASE"/>
    <property type="match status" value="1"/>
</dbReference>
<dbReference type="SUPFAM" id="SSF56420">
    <property type="entry name" value="Peptide deformylase"/>
    <property type="match status" value="1"/>
</dbReference>
<dbReference type="EC" id="3.5.1.88" evidence="2"/>
<feature type="active site" evidence="2">
    <location>
        <position position="176"/>
    </location>
</feature>
<comment type="catalytic activity">
    <reaction evidence="2">
        <text>N-terminal N-formyl-L-methionyl-[peptide] + H2O = N-terminal L-methionyl-[peptide] + formate</text>
        <dbReference type="Rhea" id="RHEA:24420"/>
        <dbReference type="Rhea" id="RHEA-COMP:10639"/>
        <dbReference type="Rhea" id="RHEA-COMP:10640"/>
        <dbReference type="ChEBI" id="CHEBI:15377"/>
        <dbReference type="ChEBI" id="CHEBI:15740"/>
        <dbReference type="ChEBI" id="CHEBI:49298"/>
        <dbReference type="ChEBI" id="CHEBI:64731"/>
        <dbReference type="EC" id="3.5.1.88"/>
    </reaction>
</comment>
<evidence type="ECO:0000313" key="3">
    <source>
        <dbReference type="EMBL" id="MBD3323177.1"/>
    </source>
</evidence>
<dbReference type="PRINTS" id="PR01576">
    <property type="entry name" value="PDEFORMYLASE"/>
</dbReference>
<organism evidence="3 4">
    <name type="scientific">candidate division KSB3 bacterium</name>
    <dbReference type="NCBI Taxonomy" id="2044937"/>
    <lineage>
        <taxon>Bacteria</taxon>
        <taxon>candidate division KSB3</taxon>
    </lineage>
</organism>
<dbReference type="InterPro" id="IPR036821">
    <property type="entry name" value="Peptide_deformylase_sf"/>
</dbReference>
<dbReference type="GO" id="GO:0042586">
    <property type="term" value="F:peptide deformylase activity"/>
    <property type="evidence" value="ECO:0007669"/>
    <property type="project" value="UniProtKB-UniRule"/>
</dbReference>
<proteinExistence type="inferred from homology"/>
<keyword evidence="2" id="KW-0648">Protein biosynthesis</keyword>
<dbReference type="CDD" id="cd00487">
    <property type="entry name" value="Pep_deformylase"/>
    <property type="match status" value="1"/>
</dbReference>
<evidence type="ECO:0000256" key="2">
    <source>
        <dbReference type="HAMAP-Rule" id="MF_00163"/>
    </source>
</evidence>
<gene>
    <name evidence="2" type="primary">def</name>
    <name evidence="3" type="ORF">GF339_01250</name>
</gene>
<dbReference type="Pfam" id="PF01327">
    <property type="entry name" value="Pep_deformylase"/>
    <property type="match status" value="1"/>
</dbReference>
<dbReference type="EMBL" id="WJJP01000035">
    <property type="protein sequence ID" value="MBD3323177.1"/>
    <property type="molecule type" value="Genomic_DNA"/>
</dbReference>
<dbReference type="GO" id="GO:0006412">
    <property type="term" value="P:translation"/>
    <property type="evidence" value="ECO:0007669"/>
    <property type="project" value="UniProtKB-UniRule"/>
</dbReference>
<dbReference type="AlphaFoldDB" id="A0A9D5JRZ7"/>
<reference evidence="3" key="1">
    <citation type="submission" date="2019-11" db="EMBL/GenBank/DDBJ databases">
        <title>Microbial mats filling the niche in hypersaline microbial mats.</title>
        <authorList>
            <person name="Wong H.L."/>
            <person name="Macleod F.I."/>
            <person name="White R.A. III"/>
            <person name="Burns B.P."/>
        </authorList>
    </citation>
    <scope>NUCLEOTIDE SEQUENCE</scope>
    <source>
        <strain evidence="3">Rbin_158</strain>
    </source>
</reference>
<comment type="cofactor">
    <cofactor evidence="2">
        <name>Fe(2+)</name>
        <dbReference type="ChEBI" id="CHEBI:29033"/>
    </cofactor>
    <text evidence="2">Binds 1 Fe(2+) ion.</text>
</comment>
<protein>
    <recommendedName>
        <fullName evidence="2">Peptide deformylase</fullName>
        <shortName evidence="2">PDF</shortName>
        <ecNumber evidence="2">3.5.1.88</ecNumber>
    </recommendedName>
    <alternativeName>
        <fullName evidence="2">Polypeptide deformylase</fullName>
    </alternativeName>
</protein>
<keyword evidence="2" id="KW-0408">Iron</keyword>
<feature type="binding site" evidence="2">
    <location>
        <position position="179"/>
    </location>
    <ligand>
        <name>Fe cation</name>
        <dbReference type="ChEBI" id="CHEBI:24875"/>
    </ligand>
</feature>
<dbReference type="PIRSF" id="PIRSF004749">
    <property type="entry name" value="Pep_def"/>
    <property type="match status" value="1"/>
</dbReference>
<sequence length="209" mass="23927">MAKATCGSPWLKMNCGCNRPSGSFGGPFRSNRRSRRMAIREILQLGNPLLWEQSAPIETFDSEATRTLIRDLDDTLTHFYDTHGFGRAIAAPQIGSLNRAIFVRMQPSGFCGPLINPRIVWADPEQIEVWDDCFSFPDLLVKLRRARQIEVEYQDAQGTVQQVSADEDFSELLQHEIDHLDGILAVQRAQSPKDFSTRKEWERIHRARR</sequence>
<name>A0A9D5JRZ7_9BACT</name>
<dbReference type="GO" id="GO:0046872">
    <property type="term" value="F:metal ion binding"/>
    <property type="evidence" value="ECO:0007669"/>
    <property type="project" value="UniProtKB-KW"/>
</dbReference>